<proteinExistence type="predicted"/>
<feature type="chain" id="PRO_5018186938" evidence="1">
    <location>
        <begin position="17"/>
        <end position="38"/>
    </location>
</feature>
<keyword evidence="1" id="KW-0732">Signal</keyword>
<accession>A0A392VXY3</accession>
<dbReference type="EMBL" id="LXQA011283320">
    <property type="protein sequence ID" value="MCI91831.1"/>
    <property type="molecule type" value="Genomic_DNA"/>
</dbReference>
<organism evidence="2 3">
    <name type="scientific">Trifolium medium</name>
    <dbReference type="NCBI Taxonomy" id="97028"/>
    <lineage>
        <taxon>Eukaryota</taxon>
        <taxon>Viridiplantae</taxon>
        <taxon>Streptophyta</taxon>
        <taxon>Embryophyta</taxon>
        <taxon>Tracheophyta</taxon>
        <taxon>Spermatophyta</taxon>
        <taxon>Magnoliopsida</taxon>
        <taxon>eudicotyledons</taxon>
        <taxon>Gunneridae</taxon>
        <taxon>Pentapetalae</taxon>
        <taxon>rosids</taxon>
        <taxon>fabids</taxon>
        <taxon>Fabales</taxon>
        <taxon>Fabaceae</taxon>
        <taxon>Papilionoideae</taxon>
        <taxon>50 kb inversion clade</taxon>
        <taxon>NPAAA clade</taxon>
        <taxon>Hologalegina</taxon>
        <taxon>IRL clade</taxon>
        <taxon>Trifolieae</taxon>
        <taxon>Trifolium</taxon>
    </lineage>
</organism>
<evidence type="ECO:0000313" key="3">
    <source>
        <dbReference type="Proteomes" id="UP000265520"/>
    </source>
</evidence>
<reference evidence="2 3" key="1">
    <citation type="journal article" date="2018" name="Front. Plant Sci.">
        <title>Red Clover (Trifolium pratense) and Zigzag Clover (T. medium) - A Picture of Genomic Similarities and Differences.</title>
        <authorList>
            <person name="Dluhosova J."/>
            <person name="Istvanek J."/>
            <person name="Nedelnik J."/>
            <person name="Repkova J."/>
        </authorList>
    </citation>
    <scope>NUCLEOTIDE SEQUENCE [LARGE SCALE GENOMIC DNA]</scope>
    <source>
        <strain evidence="3">cv. 10/8</strain>
        <tissue evidence="2">Leaf</tissue>
    </source>
</reference>
<dbReference type="Proteomes" id="UP000265520">
    <property type="component" value="Unassembled WGS sequence"/>
</dbReference>
<feature type="signal peptide" evidence="1">
    <location>
        <begin position="1"/>
        <end position="16"/>
    </location>
</feature>
<evidence type="ECO:0000313" key="2">
    <source>
        <dbReference type="EMBL" id="MCI91831.1"/>
    </source>
</evidence>
<evidence type="ECO:0000256" key="1">
    <source>
        <dbReference type="SAM" id="SignalP"/>
    </source>
</evidence>
<name>A0A392VXY3_9FABA</name>
<dbReference type="AlphaFoldDB" id="A0A392VXY3"/>
<keyword evidence="3" id="KW-1185">Reference proteome</keyword>
<feature type="non-terminal residue" evidence="2">
    <location>
        <position position="38"/>
    </location>
</feature>
<protein>
    <submittedName>
        <fullName evidence="2">Uncharacterized protein</fullName>
    </submittedName>
</protein>
<sequence length="38" mass="4339">MFFVTHFFVCFSLILGYIARKSGVMEVKGDVLTSVLWP</sequence>
<comment type="caution">
    <text evidence="2">The sequence shown here is derived from an EMBL/GenBank/DDBJ whole genome shotgun (WGS) entry which is preliminary data.</text>
</comment>